<evidence type="ECO:0000313" key="2">
    <source>
        <dbReference type="Proteomes" id="UP001152321"/>
    </source>
</evidence>
<name>A0ABT6DI25_9BACT</name>
<organism evidence="1 2">
    <name type="scientific">Bdellovibrio svalbardensis</name>
    <dbReference type="NCBI Taxonomy" id="2972972"/>
    <lineage>
        <taxon>Bacteria</taxon>
        <taxon>Pseudomonadati</taxon>
        <taxon>Bdellovibrionota</taxon>
        <taxon>Bdellovibrionia</taxon>
        <taxon>Bdellovibrionales</taxon>
        <taxon>Pseudobdellovibrionaceae</taxon>
        <taxon>Bdellovibrio</taxon>
    </lineage>
</organism>
<accession>A0ABT6DI25</accession>
<keyword evidence="2" id="KW-1185">Reference proteome</keyword>
<dbReference type="Proteomes" id="UP001152321">
    <property type="component" value="Unassembled WGS sequence"/>
</dbReference>
<dbReference type="RefSeq" id="WP_277577927.1">
    <property type="nucleotide sequence ID" value="NZ_JANRMI010000002.1"/>
</dbReference>
<proteinExistence type="predicted"/>
<gene>
    <name evidence="1" type="ORF">NWE73_08745</name>
</gene>
<evidence type="ECO:0000313" key="1">
    <source>
        <dbReference type="EMBL" id="MDG0816448.1"/>
    </source>
</evidence>
<sequence>MFDKKSIEIASNAQILGDVFIGEKRTEISITVNAVESLDQLIDVLKNTDGIDGVTSVFDKVLKDPELRKVLHSSLAREFGKDLKASIDLLVTDLNSFGLDGLDLTKLNSLLAEARDRNDLESTIYILMYVLQFVQNTPGIESLYKDYAEEIIGSSSKTANGLAAKAVAYSFRAKQKFYAFNSHRNINYISFKGIKDCSGEYSVGALKVITSELLELRLSYYEDILTAVAMSVASGSREAFLLVFNTFLFTFEMDATFLKVTGEVSFKAIKEDIEKIYDDFESMLNDWNLLGVELADLNNNKATFYLLIEEFEAGKKFASVAMDLYLENGRAFSAKMAKQTLDEAGKKKSFEVELEESPIEASIEEFVKFAEDNARRMLRMKGIDLDSDIKLKKDFERALKNMQPSIAYKHCEYIIVSAVNTPKIGEELGLVSMGEMLVTCRKKDVQTRAADIEDAFNQMRCFCCLGCRDHRPRAKDWVYTPQFEIELFSGLDAKSKK</sequence>
<reference evidence="1" key="1">
    <citation type="submission" date="2022-08" db="EMBL/GenBank/DDBJ databases">
        <title>Novel Bdellovibrio Species Isolated from Svalbard: Designation Bdellovibrio svalbardensis.</title>
        <authorList>
            <person name="Mitchell R.J."/>
            <person name="Choi S.Y."/>
        </authorList>
    </citation>
    <scope>NUCLEOTIDE SEQUENCE</scope>
    <source>
        <strain evidence="1">PAP01</strain>
    </source>
</reference>
<protein>
    <submittedName>
        <fullName evidence="1">Uncharacterized protein</fullName>
    </submittedName>
</protein>
<comment type="caution">
    <text evidence="1">The sequence shown here is derived from an EMBL/GenBank/DDBJ whole genome shotgun (WGS) entry which is preliminary data.</text>
</comment>
<dbReference type="EMBL" id="JANRMI010000002">
    <property type="protein sequence ID" value="MDG0816448.1"/>
    <property type="molecule type" value="Genomic_DNA"/>
</dbReference>